<dbReference type="AlphaFoldDB" id="A0A1B6GB07"/>
<dbReference type="PANTHER" id="PTHR23248:SF4">
    <property type="entry name" value="PHOSPHOLIPID SCRAMBLASE"/>
    <property type="match status" value="1"/>
</dbReference>
<comment type="function">
    <text evidence="2">May mediate accelerated ATP-independent bidirectional transbilayer migration of phospholipids upon binding calcium ions that results in a loss of phospholipid asymmetry in the plasma membrane.</text>
</comment>
<keyword evidence="2" id="KW-0564">Palmitate</keyword>
<organism evidence="3">
    <name type="scientific">Cuerna arida</name>
    <dbReference type="NCBI Taxonomy" id="1464854"/>
    <lineage>
        <taxon>Eukaryota</taxon>
        <taxon>Metazoa</taxon>
        <taxon>Ecdysozoa</taxon>
        <taxon>Arthropoda</taxon>
        <taxon>Hexapoda</taxon>
        <taxon>Insecta</taxon>
        <taxon>Pterygota</taxon>
        <taxon>Neoptera</taxon>
        <taxon>Paraneoptera</taxon>
        <taxon>Hemiptera</taxon>
        <taxon>Auchenorrhyncha</taxon>
        <taxon>Membracoidea</taxon>
        <taxon>Cicadellidae</taxon>
        <taxon>Cicadellinae</taxon>
        <taxon>Proconiini</taxon>
        <taxon>Cuerna</taxon>
    </lineage>
</organism>
<dbReference type="PANTHER" id="PTHR23248">
    <property type="entry name" value="PHOSPHOLIPID SCRAMBLASE-RELATED"/>
    <property type="match status" value="1"/>
</dbReference>
<protein>
    <recommendedName>
        <fullName evidence="2">Phospholipid scramblase</fullName>
    </recommendedName>
</protein>
<reference evidence="3" key="1">
    <citation type="submission" date="2015-11" db="EMBL/GenBank/DDBJ databases">
        <title>De novo transcriptome assembly of four potential Pierce s Disease insect vectors from Arizona vineyards.</title>
        <authorList>
            <person name="Tassone E.E."/>
        </authorList>
    </citation>
    <scope>NUCLEOTIDE SEQUENCE</scope>
</reference>
<dbReference type="GO" id="GO:0017128">
    <property type="term" value="F:phospholipid scramblase activity"/>
    <property type="evidence" value="ECO:0007669"/>
    <property type="project" value="InterPro"/>
</dbReference>
<gene>
    <name evidence="3" type="ORF">g.46436</name>
</gene>
<name>A0A1B6GB07_9HEMI</name>
<dbReference type="GO" id="GO:0005886">
    <property type="term" value="C:plasma membrane"/>
    <property type="evidence" value="ECO:0007669"/>
    <property type="project" value="TreeGrafter"/>
</dbReference>
<accession>A0A1B6GB07</accession>
<sequence length="167" mass="18101">NLCAFIGYNKLSNMDKGSEQGHIETLSPLQDTAEVEDGSKEVDTSDYIPPVYSERTVITVQPHSYLGSSGIRNPMPVATVTGWDSGNIGSYIPLTGLQFLAGIDQVDIQQTVELHDLLAKIESENRYIVKAVGGETVYVGAETSTNCQRLCCGSSRAFQLTLIDPTQ</sequence>
<comment type="similarity">
    <text evidence="1 2">Belongs to the phospholipid scramblase family.</text>
</comment>
<keyword evidence="2" id="KW-0106">Calcium</keyword>
<dbReference type="EMBL" id="GECZ01010173">
    <property type="protein sequence ID" value="JAS59596.1"/>
    <property type="molecule type" value="Transcribed_RNA"/>
</dbReference>
<evidence type="ECO:0000256" key="2">
    <source>
        <dbReference type="RuleBase" id="RU363116"/>
    </source>
</evidence>
<dbReference type="InterPro" id="IPR005552">
    <property type="entry name" value="Scramblase"/>
</dbReference>
<feature type="non-terminal residue" evidence="3">
    <location>
        <position position="167"/>
    </location>
</feature>
<comment type="cofactor">
    <cofactor evidence="2">
        <name>Ca(2+)</name>
        <dbReference type="ChEBI" id="CHEBI:29108"/>
    </cofactor>
</comment>
<evidence type="ECO:0000256" key="1">
    <source>
        <dbReference type="ARBA" id="ARBA00005350"/>
    </source>
</evidence>
<feature type="non-terminal residue" evidence="3">
    <location>
        <position position="1"/>
    </location>
</feature>
<keyword evidence="2" id="KW-0449">Lipoprotein</keyword>
<proteinExistence type="inferred from homology"/>
<evidence type="ECO:0000313" key="3">
    <source>
        <dbReference type="EMBL" id="JAS59596.1"/>
    </source>
</evidence>
<dbReference type="Pfam" id="PF03803">
    <property type="entry name" value="Scramblase"/>
    <property type="match status" value="1"/>
</dbReference>